<reference evidence="4 5" key="1">
    <citation type="submission" date="2020-04" db="EMBL/GenBank/DDBJ databases">
        <title>Genome sequencing of novel species.</title>
        <authorList>
            <person name="Heo J."/>
            <person name="Kim S.-J."/>
            <person name="Kim J.-S."/>
            <person name="Hong S.-B."/>
            <person name="Kwon S.-W."/>
        </authorList>
    </citation>
    <scope>NUCLEOTIDE SEQUENCE [LARGE SCALE GENOMIC DNA]</scope>
    <source>
        <strain evidence="4 5">MFER-1</strain>
    </source>
</reference>
<dbReference type="SMART" id="SM00758">
    <property type="entry name" value="PA14"/>
    <property type="match status" value="1"/>
</dbReference>
<dbReference type="Pfam" id="PF18276">
    <property type="entry name" value="TcA_TcB_BD"/>
    <property type="match status" value="1"/>
</dbReference>
<gene>
    <name evidence="4" type="ORF">HH215_04215</name>
</gene>
<dbReference type="Proteomes" id="UP000502248">
    <property type="component" value="Chromosome"/>
</dbReference>
<dbReference type="InterPro" id="IPR037524">
    <property type="entry name" value="PA14/GLEYA"/>
</dbReference>
<dbReference type="Pfam" id="PF18413">
    <property type="entry name" value="Neuraminidase"/>
    <property type="match status" value="1"/>
</dbReference>
<dbReference type="RefSeq" id="WP_169278766.1">
    <property type="nucleotide sequence ID" value="NZ_CP051680.1"/>
</dbReference>
<dbReference type="Pfam" id="PF07691">
    <property type="entry name" value="PA14"/>
    <property type="match status" value="1"/>
</dbReference>
<dbReference type="InterPro" id="IPR046839">
    <property type="entry name" value="ABC_toxin_N"/>
</dbReference>
<name>A0A7Z2VG79_9BACL</name>
<dbReference type="InterPro" id="IPR018003">
    <property type="entry name" value="Insecticidal_toxin/plasmid_vir"/>
</dbReference>
<dbReference type="Pfam" id="PF03538">
    <property type="entry name" value="VRP1"/>
    <property type="match status" value="1"/>
</dbReference>
<dbReference type="Gene3D" id="3.90.182.10">
    <property type="entry name" value="Toxin - Anthrax Protective Antigen,domain 1"/>
    <property type="match status" value="1"/>
</dbReference>
<keyword evidence="1" id="KW-0843">Virulence</keyword>
<keyword evidence="2" id="KW-0175">Coiled coil</keyword>
<dbReference type="PROSITE" id="PS51820">
    <property type="entry name" value="PA14"/>
    <property type="match status" value="1"/>
</dbReference>
<dbReference type="Pfam" id="PF20220">
    <property type="entry name" value="ABC_toxin_N"/>
    <property type="match status" value="1"/>
</dbReference>
<proteinExistence type="predicted"/>
<dbReference type="InterPro" id="IPR011658">
    <property type="entry name" value="PA14_dom"/>
</dbReference>
<dbReference type="SUPFAM" id="SSF56988">
    <property type="entry name" value="Anthrax protective antigen"/>
    <property type="match status" value="1"/>
</dbReference>
<feature type="domain" description="PA14" evidence="3">
    <location>
        <begin position="675"/>
        <end position="815"/>
    </location>
</feature>
<evidence type="ECO:0000256" key="1">
    <source>
        <dbReference type="ARBA" id="ARBA00023026"/>
    </source>
</evidence>
<evidence type="ECO:0000313" key="5">
    <source>
        <dbReference type="Proteomes" id="UP000502248"/>
    </source>
</evidence>
<accession>A0A7Z2VG79</accession>
<evidence type="ECO:0000313" key="4">
    <source>
        <dbReference type="EMBL" id="QJD82467.1"/>
    </source>
</evidence>
<protein>
    <recommendedName>
        <fullName evidence="3">PA14 domain-containing protein</fullName>
    </recommendedName>
</protein>
<evidence type="ECO:0000256" key="2">
    <source>
        <dbReference type="SAM" id="Coils"/>
    </source>
</evidence>
<dbReference type="EMBL" id="CP051680">
    <property type="protein sequence ID" value="QJD82467.1"/>
    <property type="molecule type" value="Genomic_DNA"/>
</dbReference>
<keyword evidence="5" id="KW-1185">Reference proteome</keyword>
<dbReference type="InterPro" id="IPR041079">
    <property type="entry name" value="Neuraminidase-like"/>
</dbReference>
<organism evidence="4 5">
    <name type="scientific">Cohnella herbarum</name>
    <dbReference type="NCBI Taxonomy" id="2728023"/>
    <lineage>
        <taxon>Bacteria</taxon>
        <taxon>Bacillati</taxon>
        <taxon>Bacillota</taxon>
        <taxon>Bacilli</taxon>
        <taxon>Bacillales</taxon>
        <taxon>Paenibacillaceae</taxon>
        <taxon>Cohnella</taxon>
    </lineage>
</organism>
<dbReference type="InterPro" id="IPR040840">
    <property type="entry name" value="TcA_TcB_BD"/>
</dbReference>
<evidence type="ECO:0000259" key="3">
    <source>
        <dbReference type="PROSITE" id="PS51820"/>
    </source>
</evidence>
<feature type="coiled-coil region" evidence="2">
    <location>
        <begin position="2377"/>
        <end position="2418"/>
    </location>
</feature>
<sequence>MNPTSNSTAQDGVYGVVSEGSRALEGVVIELYSRSLMEEVRIGSAITDECGRFAITYDRETARLRERKTIDLLVRASHPELDYQPYQSEVAYRAKSQQSFTIQLFPVEQEGTEWGRLQSALPMLLAEADPLKLTQEEVEYLSGTSGIPLRHVAFWIASQRLHQENEAISPSTYYGLLRGGMPDSMDGLAAQSSQDWEQALHNAVRHNRIPESDDEELEVSFRRVQEFSLKDKHEKGILLEAEQADGKDSENTNLNLQLARLLSTQPQITHNRQSLQQAKSRNDEVRDLAYEEMLRREKNMFPELDMEVALEEANTTGQFRNPIRERLARFLEEAVDFDLDVTVIDEYLGSDQQALTDEDNSMKVAVASRLKALQRVYQISPQVDHMNALMQSGLDSAMNVVSLSEEAFVEQFQQELGGDGDAKLVYAQAEQIHATATHLYTSAYQAMNDIMPAALGGTALSEQLRKDLPDWAALFGRIDMCDCEQCRSVYSAAAYFVDLLQFLNPKTLPSGVTERPIDVLRRHRPDLEHLKLTCENTNIVIPYIDLVNEVLESYITHGYSVVNNTAPGSDGEDLNVSREYSSSFPESISNSAATALKHAVFPFTLPYDRHLHTTREYLASMGSNLYELVSTFKDQHPEYAMAGDYLGLSSTERNIWMGRLEREIWEFFGYPSSTVKGLGLLGSYYANANLTGTPVFTRIDPQLNFSWGDDGRPAPTLPAEFSVRWTGTIVPSKTGSKVLHVDTVRGHRFWFNGQKLFDCYNEENPPHSQSNVIQMVAGQAYPIVLEYRCGGGSAAWVHLQWENDNVLEHIPADQLRYSLSWDQHLARVPEFLKRTDLKYEELMELLETRYINTNPDSPNILLAAQTDPCDLDQTVVRNLTKDNFAPLRDIHRFLRLRRKLRVTISELDKMLHALGRERESFLVKLADLKRVQDELGAGRTSLEELLALWSLIDTQDEGSLYHKVFQNKALMNPPDPDFSLLSGGKEIRGHLLPLESKTTQLLAVLRLKENDLRVIRLETGLSDSKAMLTLANLSSLYRYALLSRLLSLSVSECAALIRLTGVSPFRSPSDTLRLIERRKQVETSGFSIGELSYLYRNREAQSQPVAPAETAISKLAETLKAGFIGIEQSGSVEDSENTTKAILKRNFVIQTLADVFDCSVPITTNLTVEVLRSTNEQKPSIAIIEDFLKLDSPAFRGSYLKLHKTLLLVKRLELETEEISYFHTQQADFLGLDFNLFPITHEPQGEPLLALFQQWQLLMQYRSIRDVLVPGSHKLITLFALAKQQGMSLDIILKRLGEMTGWEQADLQALCGPNGWNLKVSHFSNPAKLSSLYASIRLTERLRVPAVKWIAWTKELPDSNLAFEVKNAAKSRYSEVSWRQTAAVIENRLREQWREALVDFVLQLQPIKSNGIVNGNQLFEYFLIDVEMNADMKTSRIKQAISSVQLFVQRSLLNLEPGVLPKALDSKQWEWLKNYRNWEANRKIFLYPENWVEPELRDDKTQVYKELENEILQNDINADNVKQAFGKYLVQLDEIARLDVRAIYRTGDQVHVFARTFSVPHVYYHRLKKRGSWTAWNKIDLDIQGDHLVPCLYNSSLYLFWGITEKTALPKDNVPTSQGGGSTQEQLLLKLGWSEFRNNSWSAKRVSDKGTFLQKLLRDDDEEVMKLNYFLAPRIFSQGNLGIDIMKNFRETGSHGSYYGNIISDQHGTIVFNETRKSTTSVVYAGGTVRSMAPENLQMTGMFLQSDVNTTIDIPYGKTGYYYKRLVPIMNEAQRPLRLVVPHDQVDYAFNDSRKDFTYVQQDYYRTYYAEQYQETSDPKVEYEILFHPLTRAFVKVYNERGVDGLLSLNTQKKTNETSGNTIFESMYKPTSNVVFSQDVREDVDFDYKGAYSVYNWELFFHIPLFLADRLSKEKRYEDALKWYQYVFNPTIDSDESSPGKYWRFLPFNENTEENRIWKLLKILAEPNGDPNVKKELQNQISEWRANPFEPHRIARMRVSSYQKAVVMKYIDTVIAWADDLFSRDTMESINEATQLYVLAGNLLGPRPERIPELTVAPALSYDQLRYAGLDDFSNALVDVQNKFPYIKVQPAVNASGTPIGYGVGRSLYFGIPKNDKLLGYWDTVEDRLYKIRNGLNLDGVARRLALFEAPIDPGAAVRAASAGAGSDSVLSDLNQPLGYYRFSAVLPKALELCAEVKSLGAALLSALEKKDSEELGALRARHETTLYRLIRQVRTKQIEEADKALEGLYKSRNVIDYRYKHYKNLDFMNAFEIAQLAMMGGSAILQGIAEIANLASSVGHAVPNVLVGAAGWAASPVAVAEYGGSHGGNAGESFSRALNTLSSILGTTASMSGTMAGHKRRAEEWKLQSELAIRELGQIDSQIAAAEIRKATAERELANQEKQIEHAEEMEQFLKEKYTGRELYQWMATQLTTLFFQTYQLAYNAAKRAEQAYRFERGLTDSGFIKFGYWDSLRKGLLAGERLHLDLKRLEAAYADQNSRDYELTKSISLVQLDPIALISLRETGACTIMLPEALFDMDHPGHYMRRIKSISITVPCVTGPYTGVHGRLTLMSSRIRISKSSVAPYKQQPEDPRFLNDFSAVQSIAFSHAQNDAGLFELSFRDERYLPFEGAGAVSEWRLELPTETNAFDFDSISDIVLRLSYTAKEGGDALRKAAFSSAAFDEVVPQGTTMNPPESLPAQPNLQRLFSARHEFSTEWHRFMNPSGTETLQTLLLKLEKERFPYKYRGRGLKIERLKCYLKLKEDINYPGSGSPLILSLDTPGSDSSITATFLRNDELLHGLPIAEFEVAIAGQGAGEWKLYATETNIAELPVPMKISIDGHSRLNSKLIEDILILCEYSIA</sequence>
<dbReference type="KEGG" id="cheb:HH215_04215"/>